<dbReference type="AlphaFoldDB" id="A0A1E3VSP3"/>
<sequence>MGTDLINLTGMSLPAWLLSRGHDGGGAELVCVVAPFAFAEGRGTTRGLVFETREVQIAGVGYVNLRRETVDLRFKPQPLRQELIKVTQPFAIQGNLYHPTLHLEGAPVLNALAGSLAFPFNALDHIIQPKLGEVRHRPCQVIHTAMPEERGREQREGARGPLGLGLFGREGEAGRAREESRERPPAREGLFGRERR</sequence>
<comment type="caution">
    <text evidence="2">The sequence shown here is derived from an EMBL/GenBank/DDBJ whole genome shotgun (WGS) entry which is preliminary data.</text>
</comment>
<feature type="compositionally biased region" description="Basic and acidic residues" evidence="1">
    <location>
        <begin position="169"/>
        <end position="196"/>
    </location>
</feature>
<reference evidence="2 3" key="1">
    <citation type="journal article" date="2016" name="Environ. Microbiol.">
        <title>New Methyloceanibacter diversity from North Sea sediments includes methanotroph containing solely the soluble methane monooxygenase.</title>
        <authorList>
            <person name="Vekeman B."/>
            <person name="Kerckhof F.M."/>
            <person name="Cremers G."/>
            <person name="de Vos P."/>
            <person name="Vandamme P."/>
            <person name="Boon N."/>
            <person name="Op den Camp H.J."/>
            <person name="Heylen K."/>
        </authorList>
    </citation>
    <scope>NUCLEOTIDE SEQUENCE [LARGE SCALE GENOMIC DNA]</scope>
    <source>
        <strain evidence="2 3">R-67176</strain>
    </source>
</reference>
<evidence type="ECO:0008006" key="4">
    <source>
        <dbReference type="Google" id="ProtNLM"/>
    </source>
</evidence>
<feature type="region of interest" description="Disordered" evidence="1">
    <location>
        <begin position="148"/>
        <end position="196"/>
    </location>
</feature>
<dbReference type="EMBL" id="LPWE01000004">
    <property type="protein sequence ID" value="ODR96548.1"/>
    <property type="molecule type" value="Genomic_DNA"/>
</dbReference>
<gene>
    <name evidence="2" type="ORF">AUC70_14830</name>
</gene>
<proteinExistence type="predicted"/>
<protein>
    <recommendedName>
        <fullName evidence="4">AsmA-like C-terminal domain-containing protein</fullName>
    </recommendedName>
</protein>
<dbReference type="Proteomes" id="UP000094172">
    <property type="component" value="Unassembled WGS sequence"/>
</dbReference>
<name>A0A1E3VSP3_9HYPH</name>
<dbReference type="STRING" id="1774970.AUC70_14830"/>
<accession>A0A1E3VSP3</accession>
<dbReference type="RefSeq" id="WP_069443504.1">
    <property type="nucleotide sequence ID" value="NZ_LPWE01000004.1"/>
</dbReference>
<evidence type="ECO:0000256" key="1">
    <source>
        <dbReference type="SAM" id="MobiDB-lite"/>
    </source>
</evidence>
<keyword evidence="3" id="KW-1185">Reference proteome</keyword>
<feature type="compositionally biased region" description="Basic and acidic residues" evidence="1">
    <location>
        <begin position="148"/>
        <end position="158"/>
    </location>
</feature>
<organism evidence="2 3">
    <name type="scientific">Methyloceanibacter stevinii</name>
    <dbReference type="NCBI Taxonomy" id="1774970"/>
    <lineage>
        <taxon>Bacteria</taxon>
        <taxon>Pseudomonadati</taxon>
        <taxon>Pseudomonadota</taxon>
        <taxon>Alphaproteobacteria</taxon>
        <taxon>Hyphomicrobiales</taxon>
        <taxon>Hyphomicrobiaceae</taxon>
        <taxon>Methyloceanibacter</taxon>
    </lineage>
</organism>
<evidence type="ECO:0000313" key="3">
    <source>
        <dbReference type="Proteomes" id="UP000094172"/>
    </source>
</evidence>
<evidence type="ECO:0000313" key="2">
    <source>
        <dbReference type="EMBL" id="ODR96548.1"/>
    </source>
</evidence>